<organism evidence="12 13">
    <name type="scientific">Candidatus Liberibacter ctenarytainae</name>
    <dbReference type="NCBI Taxonomy" id="2020335"/>
    <lineage>
        <taxon>Bacteria</taxon>
        <taxon>Pseudomonadati</taxon>
        <taxon>Pseudomonadota</taxon>
        <taxon>Alphaproteobacteria</taxon>
        <taxon>Hyphomicrobiales</taxon>
        <taxon>Rhizobiaceae</taxon>
        <taxon>Liberibacter</taxon>
    </lineage>
</organism>
<dbReference type="EMBL" id="SEOL01000003">
    <property type="protein sequence ID" value="MBL0848878.1"/>
    <property type="molecule type" value="Genomic_DNA"/>
</dbReference>
<dbReference type="AlphaFoldDB" id="A0A937DL47"/>
<keyword evidence="11" id="KW-0479">Metal-binding</keyword>
<dbReference type="HAMAP" id="MF_00109">
    <property type="entry name" value="Shikimate_kinase"/>
    <property type="match status" value="1"/>
</dbReference>
<keyword evidence="11" id="KW-0460">Magnesium</keyword>
<dbReference type="InterPro" id="IPR023000">
    <property type="entry name" value="Shikimate_kinase_CS"/>
</dbReference>
<feature type="binding site" evidence="11">
    <location>
        <position position="157"/>
    </location>
    <ligand>
        <name>substrate</name>
    </ligand>
</feature>
<comment type="pathway">
    <text evidence="1 11">Metabolic intermediate biosynthesis; chorismate biosynthesis; chorismate from D-erythrose 4-phosphate and phosphoenolpyruvate: step 5/7.</text>
</comment>
<dbReference type="NCBIfam" id="NF010552">
    <property type="entry name" value="PRK13946.1"/>
    <property type="match status" value="1"/>
</dbReference>
<feature type="binding site" evidence="11">
    <location>
        <position position="100"/>
    </location>
    <ligand>
        <name>substrate</name>
    </ligand>
</feature>
<evidence type="ECO:0000256" key="9">
    <source>
        <dbReference type="ARBA" id="ARBA00023141"/>
    </source>
</evidence>
<dbReference type="GO" id="GO:0004765">
    <property type="term" value="F:shikimate kinase activity"/>
    <property type="evidence" value="ECO:0007669"/>
    <property type="project" value="UniProtKB-UniRule"/>
</dbReference>
<evidence type="ECO:0000256" key="10">
    <source>
        <dbReference type="ARBA" id="ARBA00048567"/>
    </source>
</evidence>
<keyword evidence="4 11" id="KW-0028">Amino-acid biosynthesis</keyword>
<feature type="binding site" evidence="11">
    <location>
        <position position="36"/>
    </location>
    <ligand>
        <name>Mg(2+)</name>
        <dbReference type="ChEBI" id="CHEBI:18420"/>
    </ligand>
</feature>
<dbReference type="SUPFAM" id="SSF52540">
    <property type="entry name" value="P-loop containing nucleoside triphosphate hydrolases"/>
    <property type="match status" value="1"/>
</dbReference>
<feature type="binding site" evidence="11">
    <location>
        <position position="78"/>
    </location>
    <ligand>
        <name>substrate</name>
    </ligand>
</feature>
<dbReference type="GO" id="GO:0005829">
    <property type="term" value="C:cytosol"/>
    <property type="evidence" value="ECO:0007669"/>
    <property type="project" value="TreeGrafter"/>
</dbReference>
<keyword evidence="9 11" id="KW-0057">Aromatic amino acid biosynthesis</keyword>
<evidence type="ECO:0000313" key="12">
    <source>
        <dbReference type="EMBL" id="MBL0848878.1"/>
    </source>
</evidence>
<keyword evidence="7 11" id="KW-0418">Kinase</keyword>
<dbReference type="GO" id="GO:0008652">
    <property type="term" value="P:amino acid biosynthetic process"/>
    <property type="evidence" value="ECO:0007669"/>
    <property type="project" value="UniProtKB-KW"/>
</dbReference>
<dbReference type="EC" id="2.7.1.71" evidence="3 11"/>
<keyword evidence="5 11" id="KW-0808">Transferase</keyword>
<comment type="catalytic activity">
    <reaction evidence="10 11">
        <text>shikimate + ATP = 3-phosphoshikimate + ADP + H(+)</text>
        <dbReference type="Rhea" id="RHEA:13121"/>
        <dbReference type="ChEBI" id="CHEBI:15378"/>
        <dbReference type="ChEBI" id="CHEBI:30616"/>
        <dbReference type="ChEBI" id="CHEBI:36208"/>
        <dbReference type="ChEBI" id="CHEBI:145989"/>
        <dbReference type="ChEBI" id="CHEBI:456216"/>
        <dbReference type="EC" id="2.7.1.71"/>
    </reaction>
</comment>
<dbReference type="PRINTS" id="PR01100">
    <property type="entry name" value="SHIKIMTKNASE"/>
</dbReference>
<dbReference type="InterPro" id="IPR031322">
    <property type="entry name" value="Shikimate/glucono_kinase"/>
</dbReference>
<dbReference type="Pfam" id="PF01202">
    <property type="entry name" value="SKI"/>
    <property type="match status" value="1"/>
</dbReference>
<dbReference type="GO" id="GO:0000287">
    <property type="term" value="F:magnesium ion binding"/>
    <property type="evidence" value="ECO:0007669"/>
    <property type="project" value="UniProtKB-UniRule"/>
</dbReference>
<dbReference type="GO" id="GO:0009073">
    <property type="term" value="P:aromatic amino acid family biosynthetic process"/>
    <property type="evidence" value="ECO:0007669"/>
    <property type="project" value="UniProtKB-KW"/>
</dbReference>
<comment type="function">
    <text evidence="11">Catalyzes the specific phosphorylation of the 3-hydroxyl group of shikimic acid using ATP as a cosubstrate.</text>
</comment>
<evidence type="ECO:0000256" key="3">
    <source>
        <dbReference type="ARBA" id="ARBA00012154"/>
    </source>
</evidence>
<gene>
    <name evidence="11" type="primary">aroK</name>
    <name evidence="12" type="ORF">EU981_02080</name>
</gene>
<evidence type="ECO:0000256" key="5">
    <source>
        <dbReference type="ARBA" id="ARBA00022679"/>
    </source>
</evidence>
<dbReference type="InterPro" id="IPR027417">
    <property type="entry name" value="P-loop_NTPase"/>
</dbReference>
<name>A0A937DL47_9HYPH</name>
<dbReference type="Proteomes" id="UP000736856">
    <property type="component" value="Unassembled WGS sequence"/>
</dbReference>
<feature type="binding site" evidence="11">
    <location>
        <begin position="32"/>
        <end position="37"/>
    </location>
    <ligand>
        <name>ATP</name>
        <dbReference type="ChEBI" id="CHEBI:30616"/>
    </ligand>
</feature>
<dbReference type="PANTHER" id="PTHR21087:SF16">
    <property type="entry name" value="SHIKIMATE KINASE 1, CHLOROPLASTIC"/>
    <property type="match status" value="1"/>
</dbReference>
<dbReference type="PROSITE" id="PS01128">
    <property type="entry name" value="SHIKIMATE_KINASE"/>
    <property type="match status" value="1"/>
</dbReference>
<keyword evidence="6 11" id="KW-0547">Nucleotide-binding</keyword>
<evidence type="ECO:0000256" key="2">
    <source>
        <dbReference type="ARBA" id="ARBA00006997"/>
    </source>
</evidence>
<comment type="similarity">
    <text evidence="2 11">Belongs to the shikimate kinase family.</text>
</comment>
<evidence type="ECO:0000256" key="11">
    <source>
        <dbReference type="HAMAP-Rule" id="MF_00109"/>
    </source>
</evidence>
<dbReference type="GO" id="GO:0009423">
    <property type="term" value="P:chorismate biosynthetic process"/>
    <property type="evidence" value="ECO:0007669"/>
    <property type="project" value="UniProtKB-UniRule"/>
</dbReference>
<keyword evidence="11" id="KW-0963">Cytoplasm</keyword>
<protein>
    <recommendedName>
        <fullName evidence="3 11">Shikimate kinase</fullName>
        <shortName evidence="11">SK</shortName>
        <ecNumber evidence="3 11">2.7.1.71</ecNumber>
    </recommendedName>
</protein>
<evidence type="ECO:0000256" key="8">
    <source>
        <dbReference type="ARBA" id="ARBA00022840"/>
    </source>
</evidence>
<comment type="caution">
    <text evidence="12">The sequence shown here is derived from an EMBL/GenBank/DDBJ whole genome shotgun (WGS) entry which is preliminary data.</text>
</comment>
<evidence type="ECO:0000256" key="6">
    <source>
        <dbReference type="ARBA" id="ARBA00022741"/>
    </source>
</evidence>
<proteinExistence type="inferred from homology"/>
<comment type="caution">
    <text evidence="11">Lacks conserved residue(s) required for the propagation of feature annotation.</text>
</comment>
<dbReference type="PANTHER" id="PTHR21087">
    <property type="entry name" value="SHIKIMATE KINASE"/>
    <property type="match status" value="1"/>
</dbReference>
<feature type="binding site" evidence="11">
    <location>
        <position position="54"/>
    </location>
    <ligand>
        <name>substrate</name>
    </ligand>
</feature>
<reference evidence="12" key="1">
    <citation type="submission" date="2019-02" db="EMBL/GenBank/DDBJ databases">
        <title>A novel Candidatus Liberibacter species associated with the New Zealand native fuchsia psyllid, Ctenarytaina fuchsiae.</title>
        <authorList>
            <person name="Thompson S.M."/>
            <person name="Jorgensen N."/>
            <person name="David C."/>
            <person name="Bulman S.R."/>
            <person name="Smith G.R."/>
        </authorList>
    </citation>
    <scope>NUCLEOTIDE SEQUENCE</scope>
    <source>
        <strain evidence="12">Oxford</strain>
    </source>
</reference>
<sequence>MGQNEKYAHMEIAARARAALGKKNLIFVGAMGAGKTTIGRMISVRMKLPFVDTDCEIEKLSSMTINNFFHYYGEDVFRDIESQVIQVHLQRSSCIIATGGGSFLNEKDRESMRNRGITFYLQAHCNVLWERIRDSGNRPLLNGANPKEILRRLIESRLEIYAQADMTLCCSILSIEETVDHVMRKLIDFRNY</sequence>
<comment type="subcellular location">
    <subcellularLocation>
        <location evidence="11">Cytoplasm</location>
    </subcellularLocation>
</comment>
<evidence type="ECO:0000313" key="13">
    <source>
        <dbReference type="Proteomes" id="UP000736856"/>
    </source>
</evidence>
<keyword evidence="8 11" id="KW-0067">ATP-binding</keyword>
<evidence type="ECO:0000256" key="7">
    <source>
        <dbReference type="ARBA" id="ARBA00022777"/>
    </source>
</evidence>
<dbReference type="InterPro" id="IPR000623">
    <property type="entry name" value="Shikimate_kinase/TSH1"/>
</dbReference>
<evidence type="ECO:0000256" key="4">
    <source>
        <dbReference type="ARBA" id="ARBA00022605"/>
    </source>
</evidence>
<comment type="cofactor">
    <cofactor evidence="11">
        <name>Mg(2+)</name>
        <dbReference type="ChEBI" id="CHEBI:18420"/>
    </cofactor>
    <text evidence="11">Binds 1 Mg(2+) ion per subunit.</text>
</comment>
<comment type="subunit">
    <text evidence="11">Monomer.</text>
</comment>
<dbReference type="Gene3D" id="3.40.50.300">
    <property type="entry name" value="P-loop containing nucleotide triphosphate hydrolases"/>
    <property type="match status" value="1"/>
</dbReference>
<dbReference type="GO" id="GO:0005524">
    <property type="term" value="F:ATP binding"/>
    <property type="evidence" value="ECO:0007669"/>
    <property type="project" value="UniProtKB-UniRule"/>
</dbReference>
<accession>A0A937DL47</accession>
<evidence type="ECO:0000256" key="1">
    <source>
        <dbReference type="ARBA" id="ARBA00004842"/>
    </source>
</evidence>
<dbReference type="CDD" id="cd00464">
    <property type="entry name" value="SK"/>
    <property type="match status" value="1"/>
</dbReference>
<feature type="binding site" evidence="11">
    <location>
        <position position="138"/>
    </location>
    <ligand>
        <name>ATP</name>
        <dbReference type="ChEBI" id="CHEBI:30616"/>
    </ligand>
</feature>